<dbReference type="AlphaFoldDB" id="A0A411HFC3"/>
<protein>
    <submittedName>
        <fullName evidence="1">Uncharacterized protein</fullName>
    </submittedName>
</protein>
<name>A0A411HFC3_9GAMM</name>
<keyword evidence="2" id="KW-1185">Reference proteome</keyword>
<evidence type="ECO:0000313" key="2">
    <source>
        <dbReference type="Proteomes" id="UP000291562"/>
    </source>
</evidence>
<sequence length="189" mass="19554">MKISVYANHGLSIAHRWHRRGLFSGTLLIALLTSAGMCCAATGAALETVTAKIDGHAWVASRVLATAPQFGAKPVLSVTAFVDAKPASHFTFNIFVPAADRPIGHFAFGAGAPTVSTHGGFFANAGLDADPMQDNYSFSDGAIIIDASDAAAHSVSGTFFGTAKNHSGKQLIISEGHFTNVTIEAAAKP</sequence>
<dbReference type="Proteomes" id="UP000291562">
    <property type="component" value="Chromosome"/>
</dbReference>
<organism evidence="1 2">
    <name type="scientific">Pseudolysobacter antarcticus</name>
    <dbReference type="NCBI Taxonomy" id="2511995"/>
    <lineage>
        <taxon>Bacteria</taxon>
        <taxon>Pseudomonadati</taxon>
        <taxon>Pseudomonadota</taxon>
        <taxon>Gammaproteobacteria</taxon>
        <taxon>Lysobacterales</taxon>
        <taxon>Rhodanobacteraceae</taxon>
        <taxon>Pseudolysobacter</taxon>
    </lineage>
</organism>
<proteinExistence type="predicted"/>
<gene>
    <name evidence="1" type="ORF">ELE36_01665</name>
</gene>
<dbReference type="KEGG" id="xbc:ELE36_01665"/>
<dbReference type="EMBL" id="CP035704">
    <property type="protein sequence ID" value="QBB69186.1"/>
    <property type="molecule type" value="Genomic_DNA"/>
</dbReference>
<evidence type="ECO:0000313" key="1">
    <source>
        <dbReference type="EMBL" id="QBB69186.1"/>
    </source>
</evidence>
<reference evidence="1 2" key="1">
    <citation type="submission" date="2019-01" db="EMBL/GenBank/DDBJ databases">
        <title>Pseudolysobacter antarctica gen. nov., sp. nov., isolated from Fildes Peninsula, Antarctica.</title>
        <authorList>
            <person name="Wei Z."/>
            <person name="Peng F."/>
        </authorList>
    </citation>
    <scope>NUCLEOTIDE SEQUENCE [LARGE SCALE GENOMIC DNA]</scope>
    <source>
        <strain evidence="1 2">AQ6-296</strain>
    </source>
</reference>
<accession>A0A411HFC3</accession>